<reference evidence="2" key="1">
    <citation type="submission" date="2022-10" db="EMBL/GenBank/DDBJ databases">
        <authorList>
            <person name="Hyden B.L."/>
            <person name="Feng K."/>
            <person name="Yates T."/>
            <person name="Jawdy S."/>
            <person name="Smart L.B."/>
            <person name="Muchero W."/>
        </authorList>
    </citation>
    <scope>NUCLEOTIDE SEQUENCE</scope>
    <source>
        <tissue evidence="2">Shoot tip</tissue>
    </source>
</reference>
<comment type="caution">
    <text evidence="2">The sequence shown here is derived from an EMBL/GenBank/DDBJ whole genome shotgun (WGS) entry which is preliminary data.</text>
</comment>
<feature type="signal peptide" evidence="1">
    <location>
        <begin position="1"/>
        <end position="20"/>
    </location>
</feature>
<name>A0ABQ8ZHQ3_9ROSI</name>
<evidence type="ECO:0000256" key="1">
    <source>
        <dbReference type="SAM" id="SignalP"/>
    </source>
</evidence>
<evidence type="ECO:0000313" key="2">
    <source>
        <dbReference type="EMBL" id="KAJ6301369.1"/>
    </source>
</evidence>
<evidence type="ECO:0000313" key="3">
    <source>
        <dbReference type="Proteomes" id="UP001141253"/>
    </source>
</evidence>
<accession>A0ABQ8ZHQ3</accession>
<proteinExistence type="predicted"/>
<dbReference type="Proteomes" id="UP001141253">
    <property type="component" value="Chromosome 16"/>
</dbReference>
<dbReference type="EMBL" id="JAPFFI010000027">
    <property type="protein sequence ID" value="KAJ6301369.1"/>
    <property type="molecule type" value="Genomic_DNA"/>
</dbReference>
<protein>
    <submittedName>
        <fullName evidence="2">Uncharacterized protein</fullName>
    </submittedName>
</protein>
<keyword evidence="1" id="KW-0732">Signal</keyword>
<gene>
    <name evidence="2" type="ORF">OIU77_015640</name>
</gene>
<feature type="chain" id="PRO_5045985991" evidence="1">
    <location>
        <begin position="21"/>
        <end position="60"/>
    </location>
</feature>
<organism evidence="2 3">
    <name type="scientific">Salix suchowensis</name>
    <dbReference type="NCBI Taxonomy" id="1278906"/>
    <lineage>
        <taxon>Eukaryota</taxon>
        <taxon>Viridiplantae</taxon>
        <taxon>Streptophyta</taxon>
        <taxon>Embryophyta</taxon>
        <taxon>Tracheophyta</taxon>
        <taxon>Spermatophyta</taxon>
        <taxon>Magnoliopsida</taxon>
        <taxon>eudicotyledons</taxon>
        <taxon>Gunneridae</taxon>
        <taxon>Pentapetalae</taxon>
        <taxon>rosids</taxon>
        <taxon>fabids</taxon>
        <taxon>Malpighiales</taxon>
        <taxon>Salicaceae</taxon>
        <taxon>Saliceae</taxon>
        <taxon>Salix</taxon>
    </lineage>
</organism>
<sequence>MVLKFCGFNTLLLSINPVLAAPMPEMKEPEVIRTLKLASGVRFQEIIEGERVRSSRGRYS</sequence>
<reference evidence="2" key="2">
    <citation type="journal article" date="2023" name="Int. J. Mol. Sci.">
        <title>De Novo Assembly and Annotation of 11 Diverse Shrub Willow (Salix) Genomes Reveals Novel Gene Organization in Sex-Linked Regions.</title>
        <authorList>
            <person name="Hyden B."/>
            <person name="Feng K."/>
            <person name="Yates T.B."/>
            <person name="Jawdy S."/>
            <person name="Cereghino C."/>
            <person name="Smart L.B."/>
            <person name="Muchero W."/>
        </authorList>
    </citation>
    <scope>NUCLEOTIDE SEQUENCE</scope>
    <source>
        <tissue evidence="2">Shoot tip</tissue>
    </source>
</reference>
<keyword evidence="3" id="KW-1185">Reference proteome</keyword>